<name>A0A7J6DLD2_CANSA</name>
<dbReference type="Proteomes" id="UP000583929">
    <property type="component" value="Unassembled WGS sequence"/>
</dbReference>
<proteinExistence type="predicted"/>
<dbReference type="AlphaFoldDB" id="A0A7J6DLD2"/>
<gene>
    <name evidence="1" type="ORF">G4B88_018411</name>
</gene>
<evidence type="ECO:0000313" key="2">
    <source>
        <dbReference type="Proteomes" id="UP000583929"/>
    </source>
</evidence>
<sequence length="171" mass="19080">MELGPQFDRLATSSLNMGTVQLSNSTSITPAHVPAIFSFDMGYEFEWEEILEDVMNLVENVAVEDFSLDLVPDDINAKGTIRRTLVGKFFSKRKTDALKVMSRGPWGPCGGFLLVTSMPDNGKWQSTDLQSVYLWVRLLGVPYRYITDENVGKIANRVGTLISADKTRVLV</sequence>
<evidence type="ECO:0008006" key="3">
    <source>
        <dbReference type="Google" id="ProtNLM"/>
    </source>
</evidence>
<evidence type="ECO:0000313" key="1">
    <source>
        <dbReference type="EMBL" id="KAF4346872.1"/>
    </source>
</evidence>
<protein>
    <recommendedName>
        <fullName evidence="3">DUF4283 domain-containing protein</fullName>
    </recommendedName>
</protein>
<accession>A0A7J6DLD2</accession>
<organism evidence="1 2">
    <name type="scientific">Cannabis sativa</name>
    <name type="common">Hemp</name>
    <name type="synonym">Marijuana</name>
    <dbReference type="NCBI Taxonomy" id="3483"/>
    <lineage>
        <taxon>Eukaryota</taxon>
        <taxon>Viridiplantae</taxon>
        <taxon>Streptophyta</taxon>
        <taxon>Embryophyta</taxon>
        <taxon>Tracheophyta</taxon>
        <taxon>Spermatophyta</taxon>
        <taxon>Magnoliopsida</taxon>
        <taxon>eudicotyledons</taxon>
        <taxon>Gunneridae</taxon>
        <taxon>Pentapetalae</taxon>
        <taxon>rosids</taxon>
        <taxon>fabids</taxon>
        <taxon>Rosales</taxon>
        <taxon>Cannabaceae</taxon>
        <taxon>Cannabis</taxon>
    </lineage>
</organism>
<reference evidence="1 2" key="1">
    <citation type="journal article" date="2020" name="bioRxiv">
        <title>Sequence and annotation of 42 cannabis genomes reveals extensive copy number variation in cannabinoid synthesis and pathogen resistance genes.</title>
        <authorList>
            <person name="Mckernan K.J."/>
            <person name="Helbert Y."/>
            <person name="Kane L.T."/>
            <person name="Ebling H."/>
            <person name="Zhang L."/>
            <person name="Liu B."/>
            <person name="Eaton Z."/>
            <person name="Mclaughlin S."/>
            <person name="Kingan S."/>
            <person name="Baybayan P."/>
            <person name="Concepcion G."/>
            <person name="Jordan M."/>
            <person name="Riva A."/>
            <person name="Barbazuk W."/>
            <person name="Harkins T."/>
        </authorList>
    </citation>
    <scope>NUCLEOTIDE SEQUENCE [LARGE SCALE GENOMIC DNA]</scope>
    <source>
        <strain evidence="2">cv. Jamaican Lion 4</strain>
        <tissue evidence="1">Leaf</tissue>
    </source>
</reference>
<dbReference type="EMBL" id="JAATIQ010000901">
    <property type="protein sequence ID" value="KAF4346872.1"/>
    <property type="molecule type" value="Genomic_DNA"/>
</dbReference>
<keyword evidence="2" id="KW-1185">Reference proteome</keyword>
<comment type="caution">
    <text evidence="1">The sequence shown here is derived from an EMBL/GenBank/DDBJ whole genome shotgun (WGS) entry which is preliminary data.</text>
</comment>